<organism evidence="2 3">
    <name type="scientific">Exidia glandulosa HHB12029</name>
    <dbReference type="NCBI Taxonomy" id="1314781"/>
    <lineage>
        <taxon>Eukaryota</taxon>
        <taxon>Fungi</taxon>
        <taxon>Dikarya</taxon>
        <taxon>Basidiomycota</taxon>
        <taxon>Agaricomycotina</taxon>
        <taxon>Agaricomycetes</taxon>
        <taxon>Auriculariales</taxon>
        <taxon>Exidiaceae</taxon>
        <taxon>Exidia</taxon>
    </lineage>
</organism>
<protein>
    <recommendedName>
        <fullName evidence="4">F-box domain-containing protein</fullName>
    </recommendedName>
</protein>
<sequence length="471" mass="52223">MSVNLQEYRRQRIRAERKDMARLLARMDQLHRDRENAQAAFNPARRALGEVELVVTGVTNQLYAARLRLDPILLAYRADFMATIPPDVMRCIFTELAHHDEFGQGDEHQTQIHHRSHYLTTTPFSVASLQPWRSRNAPLDVAMEAQAFDEGGQLENQVITALTPSIPRWRTAEIRTVQLLGALTALPILTLPTPILERMILVWSSAMFYSLPDSRVLGGLLPSAPRLEEMHISSAMPIGTRPRAVYPSLASVVWASFGLEHAWTVLSASAQRLETLSLLNAQFTAPPLSPALTPITLPNLRNLHLATSIPDVAAFCLLLSMPRLQNLSVDIYHDQLPPEFARFFEAVSSSVGALVLSGRLNPSHTAILRLLGNVQNVCLQNAHGVSDSLFADITAVDAQGTPIWPMLEELSFSGGSFTADESEGLLRFVEARTAAGLDDQSSPRRLKAILLDNFITPAWLRVEVERRMSAV</sequence>
<gene>
    <name evidence="2" type="ORF">EXIGLDRAFT_830386</name>
</gene>
<evidence type="ECO:0000313" key="2">
    <source>
        <dbReference type="EMBL" id="KZW00956.1"/>
    </source>
</evidence>
<evidence type="ECO:0000256" key="1">
    <source>
        <dbReference type="SAM" id="Coils"/>
    </source>
</evidence>
<reference evidence="2 3" key="1">
    <citation type="journal article" date="2016" name="Mol. Biol. Evol.">
        <title>Comparative Genomics of Early-Diverging Mushroom-Forming Fungi Provides Insights into the Origins of Lignocellulose Decay Capabilities.</title>
        <authorList>
            <person name="Nagy L.G."/>
            <person name="Riley R."/>
            <person name="Tritt A."/>
            <person name="Adam C."/>
            <person name="Daum C."/>
            <person name="Floudas D."/>
            <person name="Sun H."/>
            <person name="Yadav J.S."/>
            <person name="Pangilinan J."/>
            <person name="Larsson K.H."/>
            <person name="Matsuura K."/>
            <person name="Barry K."/>
            <person name="Labutti K."/>
            <person name="Kuo R."/>
            <person name="Ohm R.A."/>
            <person name="Bhattacharya S.S."/>
            <person name="Shirouzu T."/>
            <person name="Yoshinaga Y."/>
            <person name="Martin F.M."/>
            <person name="Grigoriev I.V."/>
            <person name="Hibbett D.S."/>
        </authorList>
    </citation>
    <scope>NUCLEOTIDE SEQUENCE [LARGE SCALE GENOMIC DNA]</scope>
    <source>
        <strain evidence="2 3">HHB12029</strain>
    </source>
</reference>
<dbReference type="SUPFAM" id="SSF52047">
    <property type="entry name" value="RNI-like"/>
    <property type="match status" value="1"/>
</dbReference>
<keyword evidence="1" id="KW-0175">Coiled coil</keyword>
<evidence type="ECO:0000313" key="3">
    <source>
        <dbReference type="Proteomes" id="UP000077266"/>
    </source>
</evidence>
<name>A0A165NMJ7_EXIGL</name>
<keyword evidence="3" id="KW-1185">Reference proteome</keyword>
<dbReference type="STRING" id="1314781.A0A165NMJ7"/>
<dbReference type="EMBL" id="KV425897">
    <property type="protein sequence ID" value="KZW00956.1"/>
    <property type="molecule type" value="Genomic_DNA"/>
</dbReference>
<dbReference type="Proteomes" id="UP000077266">
    <property type="component" value="Unassembled WGS sequence"/>
</dbReference>
<evidence type="ECO:0008006" key="4">
    <source>
        <dbReference type="Google" id="ProtNLM"/>
    </source>
</evidence>
<dbReference type="OrthoDB" id="2888153at2759"/>
<accession>A0A165NMJ7</accession>
<proteinExistence type="predicted"/>
<dbReference type="InParanoid" id="A0A165NMJ7"/>
<dbReference type="InterPro" id="IPR032675">
    <property type="entry name" value="LRR_dom_sf"/>
</dbReference>
<dbReference type="AlphaFoldDB" id="A0A165NMJ7"/>
<feature type="coiled-coil region" evidence="1">
    <location>
        <begin position="13"/>
        <end position="40"/>
    </location>
</feature>
<dbReference type="Gene3D" id="3.80.10.10">
    <property type="entry name" value="Ribonuclease Inhibitor"/>
    <property type="match status" value="1"/>
</dbReference>